<reference evidence="3" key="1">
    <citation type="journal article" date="2019" name="Curr. Biol.">
        <title>Genome Sequence of Striga asiatica Provides Insight into the Evolution of Plant Parasitism.</title>
        <authorList>
            <person name="Yoshida S."/>
            <person name="Kim S."/>
            <person name="Wafula E.K."/>
            <person name="Tanskanen J."/>
            <person name="Kim Y.M."/>
            <person name="Honaas L."/>
            <person name="Yang Z."/>
            <person name="Spallek T."/>
            <person name="Conn C.E."/>
            <person name="Ichihashi Y."/>
            <person name="Cheong K."/>
            <person name="Cui S."/>
            <person name="Der J.P."/>
            <person name="Gundlach H."/>
            <person name="Jiao Y."/>
            <person name="Hori C."/>
            <person name="Ishida J.K."/>
            <person name="Kasahara H."/>
            <person name="Kiba T."/>
            <person name="Kim M.S."/>
            <person name="Koo N."/>
            <person name="Laohavisit A."/>
            <person name="Lee Y.H."/>
            <person name="Lumba S."/>
            <person name="McCourt P."/>
            <person name="Mortimer J.C."/>
            <person name="Mutuku J.M."/>
            <person name="Nomura T."/>
            <person name="Sasaki-Sekimoto Y."/>
            <person name="Seto Y."/>
            <person name="Wang Y."/>
            <person name="Wakatake T."/>
            <person name="Sakakibara H."/>
            <person name="Demura T."/>
            <person name="Yamaguchi S."/>
            <person name="Yoneyama K."/>
            <person name="Manabe R.I."/>
            <person name="Nelson D.C."/>
            <person name="Schulman A.H."/>
            <person name="Timko M.P."/>
            <person name="dePamphilis C.W."/>
            <person name="Choi D."/>
            <person name="Shirasu K."/>
        </authorList>
    </citation>
    <scope>NUCLEOTIDE SEQUENCE [LARGE SCALE GENOMIC DNA]</scope>
    <source>
        <strain evidence="3">cv. UVA1</strain>
    </source>
</reference>
<dbReference type="GO" id="GO:0003743">
    <property type="term" value="F:translation initiation factor activity"/>
    <property type="evidence" value="ECO:0007669"/>
    <property type="project" value="UniProtKB-KW"/>
</dbReference>
<name>A0A5A7PK97_STRAF</name>
<feature type="region of interest" description="Disordered" evidence="1">
    <location>
        <begin position="40"/>
        <end position="105"/>
    </location>
</feature>
<proteinExistence type="predicted"/>
<keyword evidence="2" id="KW-0648">Protein biosynthesis</keyword>
<feature type="compositionally biased region" description="Basic and acidic residues" evidence="1">
    <location>
        <begin position="190"/>
        <end position="206"/>
    </location>
</feature>
<feature type="compositionally biased region" description="Polar residues" evidence="1">
    <location>
        <begin position="93"/>
        <end position="105"/>
    </location>
</feature>
<feature type="compositionally biased region" description="Polar residues" evidence="1">
    <location>
        <begin position="56"/>
        <end position="65"/>
    </location>
</feature>
<dbReference type="OrthoDB" id="1938170at2759"/>
<gene>
    <name evidence="2" type="ORF">STAS_09311</name>
</gene>
<evidence type="ECO:0000256" key="1">
    <source>
        <dbReference type="SAM" id="MobiDB-lite"/>
    </source>
</evidence>
<dbReference type="AlphaFoldDB" id="A0A5A7PK97"/>
<comment type="caution">
    <text evidence="2">The sequence shown here is derived from an EMBL/GenBank/DDBJ whole genome shotgun (WGS) entry which is preliminary data.</text>
</comment>
<protein>
    <submittedName>
        <fullName evidence="2">Eukaryotic translation initiation factor 3G2</fullName>
    </submittedName>
</protein>
<feature type="region of interest" description="Disordered" evidence="1">
    <location>
        <begin position="187"/>
        <end position="206"/>
    </location>
</feature>
<evidence type="ECO:0000313" key="3">
    <source>
        <dbReference type="Proteomes" id="UP000325081"/>
    </source>
</evidence>
<dbReference type="EMBL" id="BKCP01004705">
    <property type="protein sequence ID" value="GER33200.1"/>
    <property type="molecule type" value="Genomic_DNA"/>
</dbReference>
<keyword evidence="2" id="KW-0396">Initiation factor</keyword>
<accession>A0A5A7PK97</accession>
<evidence type="ECO:0000313" key="2">
    <source>
        <dbReference type="EMBL" id="GER33200.1"/>
    </source>
</evidence>
<sequence length="206" mass="23007">MVGHIERVCSQRIQDVKNHSLREGQFGEWMRAGEGLQSQNWNMAGSSSEQEKDQPSSRSNGNNAIADNEIIARNSNGGSNKSSFKEPTHEGARSSSSKLVPGQSSDNMERDLILFEDQNLRQKQVIVDEELVSGKALEERLNSGEGNIKVTTNVMAKRTLPASLVGKRTWKRNTQKEGRLLRSIAESSMEEDHHMSKRGWENTEGI</sequence>
<dbReference type="Proteomes" id="UP000325081">
    <property type="component" value="Unassembled WGS sequence"/>
</dbReference>
<keyword evidence="3" id="KW-1185">Reference proteome</keyword>
<feature type="compositionally biased region" description="Basic and acidic residues" evidence="1">
    <location>
        <begin position="83"/>
        <end position="92"/>
    </location>
</feature>
<organism evidence="2 3">
    <name type="scientific">Striga asiatica</name>
    <name type="common">Asiatic witchweed</name>
    <name type="synonym">Buchnera asiatica</name>
    <dbReference type="NCBI Taxonomy" id="4170"/>
    <lineage>
        <taxon>Eukaryota</taxon>
        <taxon>Viridiplantae</taxon>
        <taxon>Streptophyta</taxon>
        <taxon>Embryophyta</taxon>
        <taxon>Tracheophyta</taxon>
        <taxon>Spermatophyta</taxon>
        <taxon>Magnoliopsida</taxon>
        <taxon>eudicotyledons</taxon>
        <taxon>Gunneridae</taxon>
        <taxon>Pentapetalae</taxon>
        <taxon>asterids</taxon>
        <taxon>lamiids</taxon>
        <taxon>Lamiales</taxon>
        <taxon>Orobanchaceae</taxon>
        <taxon>Buchnereae</taxon>
        <taxon>Striga</taxon>
    </lineage>
</organism>